<evidence type="ECO:0000256" key="1">
    <source>
        <dbReference type="SAM" id="SignalP"/>
    </source>
</evidence>
<protein>
    <submittedName>
        <fullName evidence="2">Uncharacterized protein</fullName>
    </submittedName>
</protein>
<evidence type="ECO:0000313" key="3">
    <source>
        <dbReference type="Proteomes" id="UP000013963"/>
    </source>
</evidence>
<dbReference type="KEGG" id="ssyr:SSYRP_v1c08880"/>
<sequence length="719" mass="82774">MLRLIALASSLITVTPSMTTMTYYALNDNSNQRIIDPEILREDIFKNSIYGGQVKYSEFDGQTFYSDEALNEYLLQNNKVTSILTSSNPNKIIKNYEHMTLDETKIYDADLNNFKQLYRDAFGNVAYSRQAALDTYVNKGHVKAQYSYDGFYWFDTPEEAKINEKYNMKINKSLYYIYQNQYYNVFNDKDINALLSLMDEGYYANINESLTQSPLQNPIIEKGDSKLIYDLLKKDFQKDWNGDYYNQITESETQYKLSIAPSASNRITVQYFDKNGKAIGGATDYWAGSAFTFEPLNVKYNSGQEVINGFKNAKWGEGTEGTPGFGWRYKTTTLEGYKNGQQVKVKINLVPTKWSKGGGKTPAPNLNDYSYADQSTGKIKLYSNPDKHDDQFLDVTPEKQGVYSPDNITTEEKNKFYNEWYDKYFNSVITNFGVNDNRQVTYDDIKNGNYIKNVVFDGEGSKGFIYKDKAYDINYSKGYSQSLIESYLHWVEIKAKLLENPVTVEGKTVYQLRNDFLATKEQLDKFLYLEGNFQSKLMYSYSPDPDISDRQGKMLAPTLEEAKEKQIINDNKTLRKQFIAYDAFGNEEVASASAEDAIRQLTNKIQLTSKFIHKKEISSWDPNVKRSWDLTISDGRYNVYRIEDPNQGGKFIYYPSQDLALAAVKANAKLSSSVNTLEKAIYLYNYSATNGQVIPFVFYDNDVNSVIKKIYQYEEWTVN</sequence>
<dbReference type="PATRIC" id="fig|1276229.3.peg.883"/>
<keyword evidence="1" id="KW-0732">Signal</keyword>
<dbReference type="AlphaFoldDB" id="R4U4S2"/>
<dbReference type="STRING" id="1276229.SSYRP_v1c08880"/>
<dbReference type="OrthoDB" id="388723at2"/>
<feature type="signal peptide" evidence="1">
    <location>
        <begin position="1"/>
        <end position="19"/>
    </location>
</feature>
<dbReference type="HOGENOM" id="CLU_398965_0_0_14"/>
<name>R4U4S2_9MOLU</name>
<organism evidence="2 3">
    <name type="scientific">Spiroplasma syrphidicola EA-1</name>
    <dbReference type="NCBI Taxonomy" id="1276229"/>
    <lineage>
        <taxon>Bacteria</taxon>
        <taxon>Bacillati</taxon>
        <taxon>Mycoplasmatota</taxon>
        <taxon>Mollicutes</taxon>
        <taxon>Entomoplasmatales</taxon>
        <taxon>Spiroplasmataceae</taxon>
        <taxon>Spiroplasma</taxon>
    </lineage>
</organism>
<dbReference type="Proteomes" id="UP000013963">
    <property type="component" value="Chromosome"/>
</dbReference>
<gene>
    <name evidence="2" type="ORF">SSYRP_v1c08880</name>
</gene>
<evidence type="ECO:0000313" key="2">
    <source>
        <dbReference type="EMBL" id="AGM26477.1"/>
    </source>
</evidence>
<dbReference type="RefSeq" id="WP_016341117.1">
    <property type="nucleotide sequence ID" value="NC_021284.1"/>
</dbReference>
<feature type="chain" id="PRO_5004371278" evidence="1">
    <location>
        <begin position="20"/>
        <end position="719"/>
    </location>
</feature>
<proteinExistence type="predicted"/>
<keyword evidence="3" id="KW-1185">Reference proteome</keyword>
<accession>R4U4S2</accession>
<dbReference type="EMBL" id="CP005078">
    <property type="protein sequence ID" value="AGM26477.1"/>
    <property type="molecule type" value="Genomic_DNA"/>
</dbReference>
<reference evidence="2 3" key="1">
    <citation type="journal article" date="2013" name="Genome Biol. Evol.">
        <title>Complete genomes of two dipteran-associated spiroplasmas provided insights into the origin, dynamics, and impacts of viral invasion in spiroplasma.</title>
        <authorList>
            <person name="Ku C."/>
            <person name="Lo W.S."/>
            <person name="Chen L.L."/>
            <person name="Kuo C.H."/>
        </authorList>
    </citation>
    <scope>NUCLEOTIDE SEQUENCE [LARGE SCALE GENOMIC DNA]</scope>
    <source>
        <strain evidence="2">EA-1</strain>
    </source>
</reference>